<dbReference type="STRING" id="1202772.A0A1V9YAX4"/>
<protein>
    <recommendedName>
        <fullName evidence="7">Non-structural maintenance of chromosomes element 4</fullName>
    </recommendedName>
</protein>
<keyword evidence="3 7" id="KW-0227">DNA damage</keyword>
<dbReference type="GO" id="GO:0006310">
    <property type="term" value="P:DNA recombination"/>
    <property type="evidence" value="ECO:0007669"/>
    <property type="project" value="UniProtKB-UniRule"/>
</dbReference>
<evidence type="ECO:0000256" key="3">
    <source>
        <dbReference type="ARBA" id="ARBA00022763"/>
    </source>
</evidence>
<evidence type="ECO:0000313" key="11">
    <source>
        <dbReference type="Proteomes" id="UP000243579"/>
    </source>
</evidence>
<dbReference type="PANTHER" id="PTHR16140">
    <property type="entry name" value="NON-STRUCTURAL MAINTENANCE OF CHROMOSOMES ELEMENT 4"/>
    <property type="match status" value="1"/>
</dbReference>
<dbReference type="OrthoDB" id="361242at2759"/>
<dbReference type="GO" id="GO:0030915">
    <property type="term" value="C:Smc5-Smc6 complex"/>
    <property type="evidence" value="ECO:0007669"/>
    <property type="project" value="UniProtKB-UniRule"/>
</dbReference>
<evidence type="ECO:0000256" key="4">
    <source>
        <dbReference type="ARBA" id="ARBA00023172"/>
    </source>
</evidence>
<name>A0A1V9YAX4_ACHHY</name>
<dbReference type="InterPro" id="IPR027786">
    <property type="entry name" value="Nse4/EID"/>
</dbReference>
<dbReference type="EMBL" id="JNBR01002415">
    <property type="protein sequence ID" value="OQR82828.1"/>
    <property type="molecule type" value="Genomic_DNA"/>
</dbReference>
<dbReference type="Pfam" id="PF08743">
    <property type="entry name" value="Nse4_C"/>
    <property type="match status" value="1"/>
</dbReference>
<dbReference type="AlphaFoldDB" id="A0A1V9YAX4"/>
<evidence type="ECO:0000256" key="2">
    <source>
        <dbReference type="ARBA" id="ARBA00008997"/>
    </source>
</evidence>
<comment type="function">
    <text evidence="7">Component of the SMC5-SMC6 complex, that promotes sister chromatid alignment after DNA damage and facilitates double-stranded DNA breaks (DSBs) repair via homologous recombination between sister chromatids.</text>
</comment>
<evidence type="ECO:0000256" key="6">
    <source>
        <dbReference type="ARBA" id="ARBA00023242"/>
    </source>
</evidence>
<evidence type="ECO:0000256" key="7">
    <source>
        <dbReference type="RuleBase" id="RU365071"/>
    </source>
</evidence>
<comment type="similarity">
    <text evidence="2 7">Belongs to the NSE4 family.</text>
</comment>
<evidence type="ECO:0000256" key="8">
    <source>
        <dbReference type="SAM" id="MobiDB-lite"/>
    </source>
</evidence>
<evidence type="ECO:0000259" key="9">
    <source>
        <dbReference type="Pfam" id="PF08743"/>
    </source>
</evidence>
<sequence length="302" mass="34082">MSSKRKRYSAGSSGPLLGASKITEAERRQIRCKEREILTDLRENSREVVQIGSNAFKAKTQELNQVYERVFYPREANLDACNLDEFSNVVVKQAGLMSSSDLTKFDAADLMRAVVEKCASDDRREQLDWERLGGAVGACFRSTIGINFMFGSMDTQVVHKEKRVVRRRRQEDDDIEATQPTQLTGANRGEKEDVQAVRLNKLVRTLKRTPSKVDVFKLCLNPQSFAQTVENFFDMSFLIRNGHAKIEVDGASGIPTILHHEGLNDEELPPSTQCVIGLTYDQWERLAQLYEAPLVGHRDAAL</sequence>
<keyword evidence="5 7" id="KW-0234">DNA repair</keyword>
<comment type="caution">
    <text evidence="10">The sequence shown here is derived from an EMBL/GenBank/DDBJ whole genome shotgun (WGS) entry which is preliminary data.</text>
</comment>
<evidence type="ECO:0000313" key="10">
    <source>
        <dbReference type="EMBL" id="OQR82828.1"/>
    </source>
</evidence>
<proteinExistence type="inferred from homology"/>
<evidence type="ECO:0000256" key="5">
    <source>
        <dbReference type="ARBA" id="ARBA00023204"/>
    </source>
</evidence>
<comment type="subunit">
    <text evidence="7">Component of the SMC5-SMC6 complex.</text>
</comment>
<reference evidence="10 11" key="1">
    <citation type="journal article" date="2014" name="Genome Biol. Evol.">
        <title>The secreted proteins of Achlya hypogyna and Thraustotheca clavata identify the ancestral oomycete secretome and reveal gene acquisitions by horizontal gene transfer.</title>
        <authorList>
            <person name="Misner I."/>
            <person name="Blouin N."/>
            <person name="Leonard G."/>
            <person name="Richards T.A."/>
            <person name="Lane C.E."/>
        </authorList>
    </citation>
    <scope>NUCLEOTIDE SEQUENCE [LARGE SCALE GENOMIC DNA]</scope>
    <source>
        <strain evidence="10 11">ATCC 48635</strain>
    </source>
</reference>
<dbReference type="GO" id="GO:0005634">
    <property type="term" value="C:nucleus"/>
    <property type="evidence" value="ECO:0007669"/>
    <property type="project" value="UniProtKB-SubCell"/>
</dbReference>
<keyword evidence="4 7" id="KW-0233">DNA recombination</keyword>
<dbReference type="Proteomes" id="UP000243579">
    <property type="component" value="Unassembled WGS sequence"/>
</dbReference>
<feature type="region of interest" description="Disordered" evidence="8">
    <location>
        <begin position="164"/>
        <end position="190"/>
    </location>
</feature>
<dbReference type="InterPro" id="IPR014854">
    <property type="entry name" value="Nse4_C"/>
</dbReference>
<accession>A0A1V9YAX4</accession>
<dbReference type="GO" id="GO:0006281">
    <property type="term" value="P:DNA repair"/>
    <property type="evidence" value="ECO:0007669"/>
    <property type="project" value="UniProtKB-UniRule"/>
</dbReference>
<keyword evidence="6 7" id="KW-0539">Nucleus</keyword>
<evidence type="ECO:0000256" key="1">
    <source>
        <dbReference type="ARBA" id="ARBA00004123"/>
    </source>
</evidence>
<comment type="subcellular location">
    <subcellularLocation>
        <location evidence="1 7">Nucleus</location>
    </subcellularLocation>
</comment>
<gene>
    <name evidence="10" type="ORF">ACHHYP_15456</name>
</gene>
<feature type="domain" description="Non-structural maintenance of chromosome element 4 C-terminal" evidence="9">
    <location>
        <begin position="213"/>
        <end position="291"/>
    </location>
</feature>
<organism evidence="10 11">
    <name type="scientific">Achlya hypogyna</name>
    <name type="common">Oomycete</name>
    <name type="synonym">Protoachlya hypogyna</name>
    <dbReference type="NCBI Taxonomy" id="1202772"/>
    <lineage>
        <taxon>Eukaryota</taxon>
        <taxon>Sar</taxon>
        <taxon>Stramenopiles</taxon>
        <taxon>Oomycota</taxon>
        <taxon>Saprolegniomycetes</taxon>
        <taxon>Saprolegniales</taxon>
        <taxon>Achlyaceae</taxon>
        <taxon>Achlya</taxon>
    </lineage>
</organism>
<dbReference type="PANTHER" id="PTHR16140:SF0">
    <property type="entry name" value="NON-STRUCTURAL MAINTENANCE OF CHROMOSOMES ELEMENT 4"/>
    <property type="match status" value="1"/>
</dbReference>
<keyword evidence="11" id="KW-1185">Reference proteome</keyword>